<dbReference type="Proteomes" id="UP000472372">
    <property type="component" value="Chromosome 1"/>
</dbReference>
<accession>A0A6S6V7Y4</accession>
<proteinExistence type="predicted"/>
<sequence length="94" mass="10603">MDEKMQRIDVHDEAFHACQRAILDLQGSQLTTAEEYKNAISALYITHRSVPRIPGQRAAWNLLWNQVVGAAWSLAMANCRRLMSCVSSSKKSLN</sequence>
<evidence type="ECO:0000313" key="2">
    <source>
        <dbReference type="Proteomes" id="UP000472372"/>
    </source>
</evidence>
<dbReference type="EMBL" id="HG992977">
    <property type="protein sequence ID" value="CAE6995756.1"/>
    <property type="molecule type" value="Genomic_DNA"/>
</dbReference>
<name>A0A6S6V7Y4_9PLEO</name>
<reference evidence="1" key="1">
    <citation type="submission" date="2021-02" db="EMBL/GenBank/DDBJ databases">
        <authorList>
            <person name="Syme A R."/>
            <person name="Syme A R."/>
            <person name="Moolhuijzen P."/>
        </authorList>
    </citation>
    <scope>NUCLEOTIDE SEQUENCE</scope>
    <source>
        <strain evidence="1">W1-1</strain>
    </source>
</reference>
<gene>
    <name evidence="1" type="ORF">PTTW11_00180</name>
</gene>
<protein>
    <submittedName>
        <fullName evidence="1">Uncharacterized protein</fullName>
    </submittedName>
</protein>
<organism evidence="1 2">
    <name type="scientific">Pyrenophora teres f. teres</name>
    <dbReference type="NCBI Taxonomy" id="97479"/>
    <lineage>
        <taxon>Eukaryota</taxon>
        <taxon>Fungi</taxon>
        <taxon>Dikarya</taxon>
        <taxon>Ascomycota</taxon>
        <taxon>Pezizomycotina</taxon>
        <taxon>Dothideomycetes</taxon>
        <taxon>Pleosporomycetidae</taxon>
        <taxon>Pleosporales</taxon>
        <taxon>Pleosporineae</taxon>
        <taxon>Pleosporaceae</taxon>
        <taxon>Pyrenophora</taxon>
    </lineage>
</organism>
<evidence type="ECO:0000313" key="1">
    <source>
        <dbReference type="EMBL" id="CAE6995756.1"/>
    </source>
</evidence>
<dbReference type="AlphaFoldDB" id="A0A6S6V7Y4"/>